<evidence type="ECO:0000313" key="4">
    <source>
        <dbReference type="EMBL" id="KAJ8563023.1"/>
    </source>
</evidence>
<evidence type="ECO:0000313" key="5">
    <source>
        <dbReference type="Proteomes" id="UP001152561"/>
    </source>
</evidence>
<reference evidence="5" key="1">
    <citation type="journal article" date="2023" name="Proc. Natl. Acad. Sci. U.S.A.">
        <title>Genomic and structural basis for evolution of tropane alkaloid biosynthesis.</title>
        <authorList>
            <person name="Wanga Y.-J."/>
            <person name="Taina T."/>
            <person name="Yua J.-Y."/>
            <person name="Lia J."/>
            <person name="Xua B."/>
            <person name="Chenc J."/>
            <person name="D'Auriad J.C."/>
            <person name="Huanga J.-P."/>
            <person name="Huanga S.-X."/>
        </authorList>
    </citation>
    <scope>NUCLEOTIDE SEQUENCE [LARGE SCALE GENOMIC DNA]</scope>
    <source>
        <strain evidence="5">cv. KIB-2019</strain>
    </source>
</reference>
<dbReference type="Proteomes" id="UP001152561">
    <property type="component" value="Unassembled WGS sequence"/>
</dbReference>
<dbReference type="GO" id="GO:0003735">
    <property type="term" value="F:structural constituent of ribosome"/>
    <property type="evidence" value="ECO:0007669"/>
    <property type="project" value="InterPro"/>
</dbReference>
<sequence length="141" mass="16364">MSGGLQLQVNLRECILELEELWNGPLPAENDHNELRLLEVFDREMSRKLRKKLCIWFDFEVLPNDVDLLYPSVDHEKRKHKLKCLVQSPNSFFMDVKCQGCFNISRGAICSPHISLIFLSKVDCSEIVRLRNIESNSAGFR</sequence>
<dbReference type="AlphaFoldDB" id="A0A9Q1MLF5"/>
<dbReference type="GO" id="GO:1990904">
    <property type="term" value="C:ribonucleoprotein complex"/>
    <property type="evidence" value="ECO:0007669"/>
    <property type="project" value="UniProtKB-KW"/>
</dbReference>
<name>A0A9Q1MLF5_9SOLA</name>
<evidence type="ECO:0000256" key="2">
    <source>
        <dbReference type="ARBA" id="ARBA00022980"/>
    </source>
</evidence>
<evidence type="ECO:0000256" key="1">
    <source>
        <dbReference type="ARBA" id="ARBA00022833"/>
    </source>
</evidence>
<dbReference type="PANTHER" id="PTHR11594">
    <property type="entry name" value="40S RIBOSOMAL PROTEIN S27"/>
    <property type="match status" value="1"/>
</dbReference>
<keyword evidence="1" id="KW-0862">Zinc</keyword>
<dbReference type="GO" id="GO:0006412">
    <property type="term" value="P:translation"/>
    <property type="evidence" value="ECO:0007669"/>
    <property type="project" value="InterPro"/>
</dbReference>
<dbReference type="InterPro" id="IPR023407">
    <property type="entry name" value="Ribosomal_eS27_Zn-bd_dom_sf"/>
</dbReference>
<dbReference type="Gene3D" id="2.20.25.100">
    <property type="entry name" value="Zn-binding ribosomal proteins"/>
    <property type="match status" value="1"/>
</dbReference>
<evidence type="ECO:0000256" key="3">
    <source>
        <dbReference type="ARBA" id="ARBA00023274"/>
    </source>
</evidence>
<proteinExistence type="predicted"/>
<dbReference type="GO" id="GO:0005840">
    <property type="term" value="C:ribosome"/>
    <property type="evidence" value="ECO:0007669"/>
    <property type="project" value="UniProtKB-KW"/>
</dbReference>
<accession>A0A9Q1MLF5</accession>
<keyword evidence="3" id="KW-0687">Ribonucleoprotein</keyword>
<protein>
    <submittedName>
        <fullName evidence="4">Uncharacterized protein</fullName>
    </submittedName>
</protein>
<organism evidence="4 5">
    <name type="scientific">Anisodus acutangulus</name>
    <dbReference type="NCBI Taxonomy" id="402998"/>
    <lineage>
        <taxon>Eukaryota</taxon>
        <taxon>Viridiplantae</taxon>
        <taxon>Streptophyta</taxon>
        <taxon>Embryophyta</taxon>
        <taxon>Tracheophyta</taxon>
        <taxon>Spermatophyta</taxon>
        <taxon>Magnoliopsida</taxon>
        <taxon>eudicotyledons</taxon>
        <taxon>Gunneridae</taxon>
        <taxon>Pentapetalae</taxon>
        <taxon>asterids</taxon>
        <taxon>lamiids</taxon>
        <taxon>Solanales</taxon>
        <taxon>Solanaceae</taxon>
        <taxon>Solanoideae</taxon>
        <taxon>Hyoscyameae</taxon>
        <taxon>Anisodus</taxon>
    </lineage>
</organism>
<comment type="caution">
    <text evidence="4">The sequence shown here is derived from an EMBL/GenBank/DDBJ whole genome shotgun (WGS) entry which is preliminary data.</text>
</comment>
<keyword evidence="5" id="KW-1185">Reference proteome</keyword>
<dbReference type="EMBL" id="JAJAGQ010000005">
    <property type="protein sequence ID" value="KAJ8563023.1"/>
    <property type="molecule type" value="Genomic_DNA"/>
</dbReference>
<keyword evidence="2" id="KW-0689">Ribosomal protein</keyword>
<dbReference type="InterPro" id="IPR000592">
    <property type="entry name" value="Ribosomal_eS27"/>
</dbReference>
<gene>
    <name evidence="4" type="ORF">K7X08_031475</name>
</gene>